<protein>
    <submittedName>
        <fullName evidence="2">DUF4062 domain-containing protein</fullName>
    </submittedName>
</protein>
<proteinExistence type="predicted"/>
<feature type="domain" description="DUF4062" evidence="1">
    <location>
        <begin position="5"/>
        <end position="74"/>
    </location>
</feature>
<evidence type="ECO:0000313" key="2">
    <source>
        <dbReference type="EMBL" id="MBD7944726.1"/>
    </source>
</evidence>
<dbReference type="Pfam" id="PF13271">
    <property type="entry name" value="DUF4062"/>
    <property type="match status" value="1"/>
</dbReference>
<name>A0ABR8RAA1_9BACI</name>
<organism evidence="2 3">
    <name type="scientific">Psychrobacillus faecigallinarum</name>
    <dbReference type="NCBI Taxonomy" id="2762235"/>
    <lineage>
        <taxon>Bacteria</taxon>
        <taxon>Bacillati</taxon>
        <taxon>Bacillota</taxon>
        <taxon>Bacilli</taxon>
        <taxon>Bacillales</taxon>
        <taxon>Bacillaceae</taxon>
        <taxon>Psychrobacillus</taxon>
    </lineage>
</organism>
<reference evidence="2 3" key="1">
    <citation type="submission" date="2020-08" db="EMBL/GenBank/DDBJ databases">
        <title>A Genomic Blueprint of the Chicken Gut Microbiome.</title>
        <authorList>
            <person name="Gilroy R."/>
            <person name="Ravi A."/>
            <person name="Getino M."/>
            <person name="Pursley I."/>
            <person name="Horton D.L."/>
            <person name="Alikhan N.-F."/>
            <person name="Baker D."/>
            <person name="Gharbi K."/>
            <person name="Hall N."/>
            <person name="Watson M."/>
            <person name="Adriaenssens E.M."/>
            <person name="Foster-Nyarko E."/>
            <person name="Jarju S."/>
            <person name="Secka A."/>
            <person name="Antonio M."/>
            <person name="Oren A."/>
            <person name="Chaudhuri R."/>
            <person name="La Ragione R.M."/>
            <person name="Hildebrand F."/>
            <person name="Pallen M.J."/>
        </authorList>
    </citation>
    <scope>NUCLEOTIDE SEQUENCE [LARGE SCALE GENOMIC DNA]</scope>
    <source>
        <strain evidence="2 3">Sa2BUA9</strain>
    </source>
</reference>
<keyword evidence="3" id="KW-1185">Reference proteome</keyword>
<evidence type="ECO:0000259" key="1">
    <source>
        <dbReference type="Pfam" id="PF13271"/>
    </source>
</evidence>
<accession>A0ABR8RAA1</accession>
<comment type="caution">
    <text evidence="2">The sequence shown here is derived from an EMBL/GenBank/DDBJ whole genome shotgun (WGS) entry which is preliminary data.</text>
</comment>
<dbReference type="EMBL" id="JACSQO010000005">
    <property type="protein sequence ID" value="MBD7944726.1"/>
    <property type="molecule type" value="Genomic_DNA"/>
</dbReference>
<evidence type="ECO:0000313" key="3">
    <source>
        <dbReference type="Proteomes" id="UP000640786"/>
    </source>
</evidence>
<dbReference type="RefSeq" id="WP_191697260.1">
    <property type="nucleotide sequence ID" value="NZ_JACSQO010000005.1"/>
</dbReference>
<dbReference type="InterPro" id="IPR025139">
    <property type="entry name" value="DUF4062"/>
</dbReference>
<gene>
    <name evidence="2" type="ORF">H9650_11425</name>
</gene>
<dbReference type="Proteomes" id="UP000640786">
    <property type="component" value="Unassembled WGS sequence"/>
</dbReference>
<sequence length="401" mass="46951">MAGLRVFVSSTCYDLSIVRSQLRTFLSAMGYTPIMSDFNDVLYDPRIHTHTSCIDEVINSDMLILIIGSRFGGKGVPEAVEKVDFQNIKKEDMAAGTLSELQENLSITQLEVLKAIESSIPVYTFIEQKVWHDHELYERNKEKEIINQIYFPSIDKQETAKYIFNFINFVRQRAKGNNIFSFSRIQEVEEIIKKQWASYFQKLLNEQRFRDVEVKRLDNLTEQFEDLKTAILSSMGNGRERDVAKGVVKYRKLIDFILALKVRDFNYIKNSTVDWSEFLNFAEIKDIISVTDVEFSNSRGVGRPRTILLRFDDTFFECRFPKEYVQDFSLDWNTFISLPVESRDIIVDTIVDMSTRGSINIRYIPERFSDIYQQDILQLRKDGFPEVNEYMVRDSNTRVKN</sequence>